<dbReference type="AlphaFoldDB" id="A0A8S9NUD5"/>
<gene>
    <name evidence="1" type="ORF">F2Q69_00005707</name>
</gene>
<sequence>MDFHSGLYPDLRQRDVQYVRLGDNLVDSWYRSRTLEHVFCEDPGHVFPESEDLEIHHSETHGSWMRFFINRRLYGLSSKKPETGWTIAQEPGGWMDFRPGTRRLDGLSSWNPEAGRLFGAVSSFITTWERLPMRRQLPLGRLKDGTRCVRSFLEPGGCPRPEEVALDPEVVLNPEASLGPAGHFELGGCSSPGGRFEPGSCSRPEVALDPEVVLNPEVSFGPGGRFEPGDPEVVLNPEVSFGSGSHFEPGLYKSLEVYLFQALRSFQDPETAWGPEVTVLRRPRKDYYWYLFGFRIMSLGSWRLSSSYDVFYFCGKSLSGLEDAGMGVMTQVPGFAAFHVWRSRVLTAPCTFHIGTLGTPMCLRLHRGFSTLYLYLCLLRCCGNWHVSYDAPCGWMQGSEPELLSTGTWGLMSCPKPG</sequence>
<evidence type="ECO:0000313" key="1">
    <source>
        <dbReference type="EMBL" id="KAF3505671.1"/>
    </source>
</evidence>
<protein>
    <submittedName>
        <fullName evidence="1">Uncharacterized protein</fullName>
    </submittedName>
</protein>
<comment type="caution">
    <text evidence="1">The sequence shown here is derived from an EMBL/GenBank/DDBJ whole genome shotgun (WGS) entry which is preliminary data.</text>
</comment>
<reference evidence="1" key="1">
    <citation type="submission" date="2019-12" db="EMBL/GenBank/DDBJ databases">
        <title>Genome sequencing and annotation of Brassica cretica.</title>
        <authorList>
            <person name="Studholme D.J."/>
            <person name="Sarris P."/>
        </authorList>
    </citation>
    <scope>NUCLEOTIDE SEQUENCE</scope>
    <source>
        <strain evidence="1">PFS-109/04</strain>
        <tissue evidence="1">Leaf</tissue>
    </source>
</reference>
<accession>A0A8S9NUD5</accession>
<dbReference type="EMBL" id="QGKX02001521">
    <property type="protein sequence ID" value="KAF3505671.1"/>
    <property type="molecule type" value="Genomic_DNA"/>
</dbReference>
<proteinExistence type="predicted"/>
<evidence type="ECO:0000313" key="2">
    <source>
        <dbReference type="Proteomes" id="UP000712600"/>
    </source>
</evidence>
<name>A0A8S9NUD5_BRACR</name>
<organism evidence="1 2">
    <name type="scientific">Brassica cretica</name>
    <name type="common">Mustard</name>
    <dbReference type="NCBI Taxonomy" id="69181"/>
    <lineage>
        <taxon>Eukaryota</taxon>
        <taxon>Viridiplantae</taxon>
        <taxon>Streptophyta</taxon>
        <taxon>Embryophyta</taxon>
        <taxon>Tracheophyta</taxon>
        <taxon>Spermatophyta</taxon>
        <taxon>Magnoliopsida</taxon>
        <taxon>eudicotyledons</taxon>
        <taxon>Gunneridae</taxon>
        <taxon>Pentapetalae</taxon>
        <taxon>rosids</taxon>
        <taxon>malvids</taxon>
        <taxon>Brassicales</taxon>
        <taxon>Brassicaceae</taxon>
        <taxon>Brassiceae</taxon>
        <taxon>Brassica</taxon>
    </lineage>
</organism>
<dbReference type="Proteomes" id="UP000712600">
    <property type="component" value="Unassembled WGS sequence"/>
</dbReference>